<accession>A0A5R8KF91</accession>
<dbReference type="Proteomes" id="UP000306196">
    <property type="component" value="Unassembled WGS sequence"/>
</dbReference>
<evidence type="ECO:0000313" key="3">
    <source>
        <dbReference type="Proteomes" id="UP000306196"/>
    </source>
</evidence>
<name>A0A5R8KF91_9BACT</name>
<dbReference type="NCBIfam" id="TIGR02599">
    <property type="entry name" value="Verru_Chthon cassette protein C"/>
    <property type="match status" value="1"/>
</dbReference>
<keyword evidence="1" id="KW-0472">Membrane</keyword>
<evidence type="ECO:0000256" key="1">
    <source>
        <dbReference type="SAM" id="Phobius"/>
    </source>
</evidence>
<keyword evidence="1" id="KW-1133">Transmembrane helix</keyword>
<evidence type="ECO:0000313" key="2">
    <source>
        <dbReference type="EMBL" id="TLD70966.1"/>
    </source>
</evidence>
<feature type="transmembrane region" description="Helical" evidence="1">
    <location>
        <begin position="20"/>
        <end position="42"/>
    </location>
</feature>
<protein>
    <submittedName>
        <fullName evidence="2">Verru_Chthon cassette protein C</fullName>
    </submittedName>
</protein>
<dbReference type="PROSITE" id="PS00409">
    <property type="entry name" value="PROKAR_NTER_METHYL"/>
    <property type="match status" value="1"/>
</dbReference>
<dbReference type="EMBL" id="VAUV01000006">
    <property type="protein sequence ID" value="TLD70966.1"/>
    <property type="molecule type" value="Genomic_DNA"/>
</dbReference>
<dbReference type="Pfam" id="PF07963">
    <property type="entry name" value="N_methyl"/>
    <property type="match status" value="1"/>
</dbReference>
<dbReference type="OrthoDB" id="180984at2"/>
<organism evidence="2 3">
    <name type="scientific">Phragmitibacter flavus</name>
    <dbReference type="NCBI Taxonomy" id="2576071"/>
    <lineage>
        <taxon>Bacteria</taxon>
        <taxon>Pseudomonadati</taxon>
        <taxon>Verrucomicrobiota</taxon>
        <taxon>Verrucomicrobiia</taxon>
        <taxon>Verrucomicrobiales</taxon>
        <taxon>Verrucomicrobiaceae</taxon>
        <taxon>Phragmitibacter</taxon>
    </lineage>
</organism>
<gene>
    <name evidence="2" type="primary">vccC</name>
    <name evidence="2" type="ORF">FEM03_08585</name>
</gene>
<keyword evidence="1" id="KW-0812">Transmembrane</keyword>
<dbReference type="RefSeq" id="WP_138085795.1">
    <property type="nucleotide sequence ID" value="NZ_VAUV01000006.1"/>
</dbReference>
<dbReference type="NCBIfam" id="TIGR02532">
    <property type="entry name" value="IV_pilin_GFxxxE"/>
    <property type="match status" value="1"/>
</dbReference>
<dbReference type="AlphaFoldDB" id="A0A5R8KF91"/>
<reference evidence="2 3" key="1">
    <citation type="submission" date="2019-05" db="EMBL/GenBank/DDBJ databases">
        <title>Verrucobacter flavum gen. nov., sp. nov. a new member of the family Verrucomicrobiaceae.</title>
        <authorList>
            <person name="Szuroczki S."/>
            <person name="Abbaszade G."/>
            <person name="Szabo A."/>
            <person name="Felfoldi T."/>
            <person name="Schumann P."/>
            <person name="Boka K."/>
            <person name="Keki Z."/>
            <person name="Toumi M."/>
            <person name="Toth E."/>
        </authorList>
    </citation>
    <scope>NUCLEOTIDE SEQUENCE [LARGE SCALE GENOMIC DNA]</scope>
    <source>
        <strain evidence="2 3">MG-N-17</strain>
    </source>
</reference>
<dbReference type="InterPro" id="IPR019839">
    <property type="entry name" value="Verru/Chthon_C"/>
</dbReference>
<sequence length="359" mass="39057">MNQGPTSSRSSQSGKKGFTLVELLLSMGVLAILMLLIVQVIGQTSDVWRNTTAKADQFREARDAFEAISRNLSQATLNTYYDYFDASGNRRTAANASTFVPSRYGRHSELRFQTGPASTLIGGAASTRPTHAIFFQAPLGFNSEPENAGLDNLLNTWGYFLEFRPDTDRPAFVPGVTRSRFRLMEYRQPSEELNIYESPAEWIDSVEGSEWARVVASNIVAMVILPKLPSKGAVGDPTVDPDGNKLAPLYAYDSTLVGQGASNPELNSLHQLPPVVEFTMVAIDEASASQLDLENGSSPPNFGLSAMFQNASPEARRADLESLVGNLTASGVSYRVFSTEISIRGAKWSREQTVVASSP</sequence>
<proteinExistence type="predicted"/>
<keyword evidence="3" id="KW-1185">Reference proteome</keyword>
<dbReference type="InterPro" id="IPR012902">
    <property type="entry name" value="N_methyl_site"/>
</dbReference>
<comment type="caution">
    <text evidence="2">The sequence shown here is derived from an EMBL/GenBank/DDBJ whole genome shotgun (WGS) entry which is preliminary data.</text>
</comment>